<dbReference type="SUPFAM" id="SSF57845">
    <property type="entry name" value="B-box zinc-binding domain"/>
    <property type="match status" value="1"/>
</dbReference>
<dbReference type="PANTHER" id="PTHR46603:SF1">
    <property type="entry name" value="ABSCISSION_NOCUT CHECKPOINT REGULATOR"/>
    <property type="match status" value="1"/>
</dbReference>
<evidence type="ECO:0000313" key="3">
    <source>
        <dbReference type="Proteomes" id="UP000222788"/>
    </source>
</evidence>
<feature type="region of interest" description="Disordered" evidence="1">
    <location>
        <begin position="21"/>
        <end position="96"/>
    </location>
</feature>
<dbReference type="EMBL" id="APWK03000072">
    <property type="protein sequence ID" value="PHH52291.1"/>
    <property type="molecule type" value="Genomic_DNA"/>
</dbReference>
<proteinExistence type="predicted"/>
<dbReference type="OrthoDB" id="5407799at2759"/>
<accession>A0A2C5X341</accession>
<dbReference type="Proteomes" id="UP000222788">
    <property type="component" value="Unassembled WGS sequence"/>
</dbReference>
<name>A0A2C5X341_9PEZI</name>
<dbReference type="PANTHER" id="PTHR46603">
    <property type="entry name" value="ABSCISSION/NOCUT CHECKPOINT REGULATOR"/>
    <property type="match status" value="1"/>
</dbReference>
<gene>
    <name evidence="2" type="ORF">CFIMG_005095RA</name>
</gene>
<reference evidence="2 3" key="1">
    <citation type="journal article" date="2013" name="Fungal Biol.">
        <title>Analysis of microsatellite markers in the genome of the plant pathogen Ceratocystis fimbriata.</title>
        <authorList>
            <person name="Simpson M.C."/>
            <person name="Wilken P.M."/>
            <person name="Coetzee M.P."/>
            <person name="Wingfield M.J."/>
            <person name="Wingfield B.D."/>
        </authorList>
    </citation>
    <scope>NUCLEOTIDE SEQUENCE [LARGE SCALE GENOMIC DNA]</scope>
    <source>
        <strain evidence="2 3">CBS 114723</strain>
    </source>
</reference>
<dbReference type="STRING" id="1035309.A0A2C5X341"/>
<dbReference type="Pfam" id="PF22586">
    <property type="entry name" value="ANCHR-like_BBOX"/>
    <property type="match status" value="1"/>
</dbReference>
<keyword evidence="3" id="KW-1185">Reference proteome</keyword>
<feature type="compositionally biased region" description="Polar residues" evidence="1">
    <location>
        <begin position="70"/>
        <end position="93"/>
    </location>
</feature>
<comment type="caution">
    <text evidence="2">The sequence shown here is derived from an EMBL/GenBank/DDBJ whole genome shotgun (WGS) entry which is preliminary data.</text>
</comment>
<dbReference type="AlphaFoldDB" id="A0A2C5X341"/>
<reference evidence="2 3" key="2">
    <citation type="journal article" date="2013" name="IMA Fungus">
        <title>IMA Genome-F 1: Ceratocystis fimbriata: Draft nuclear genome sequence for the plant pathogen, Ceratocystis fimbriata.</title>
        <authorList>
            <person name="Wilken P.M."/>
            <person name="Steenkamp E.T."/>
            <person name="Wingfield M.J."/>
            <person name="de Beer Z.W."/>
            <person name="Wingfield B.D."/>
        </authorList>
    </citation>
    <scope>NUCLEOTIDE SEQUENCE [LARGE SCALE GENOMIC DNA]</scope>
    <source>
        <strain evidence="2 3">CBS 114723</strain>
    </source>
</reference>
<organism evidence="2 3">
    <name type="scientific">Ceratocystis fimbriata CBS 114723</name>
    <dbReference type="NCBI Taxonomy" id="1035309"/>
    <lineage>
        <taxon>Eukaryota</taxon>
        <taxon>Fungi</taxon>
        <taxon>Dikarya</taxon>
        <taxon>Ascomycota</taxon>
        <taxon>Pezizomycotina</taxon>
        <taxon>Sordariomycetes</taxon>
        <taxon>Hypocreomycetidae</taxon>
        <taxon>Microascales</taxon>
        <taxon>Ceratocystidaceae</taxon>
        <taxon>Ceratocystis</taxon>
    </lineage>
</organism>
<protein>
    <recommendedName>
        <fullName evidence="4">Abscission/NoCut checkpoint regulator</fullName>
    </recommendedName>
</protein>
<sequence>MADRNDIDELLNRLKALKPGTAAAKDAKPAKSSLSAFAPQKSQISREDSLAARLKTLRNSAAVNVPSPDASPSVQKHTGHSTPQKSTSKSSNPGLIEGEREEATQVLSRIDGPTPHHSEKERIKREIEEALENELPNLDTPCMNSRNGDNLGLPSVPSELPVASSPLRPTTDVDSVAARLLALQTPSSPPKAASAETDALGLPSVPTSISTKFKRLATKTDYTDEDADTWCIVCLSDATLQCLGCEGEGLQIYCAECWSEMHLGPMASYDDSTHEAIRFVKPRKENKKKVAIGAS</sequence>
<evidence type="ECO:0000313" key="2">
    <source>
        <dbReference type="EMBL" id="PHH52291.1"/>
    </source>
</evidence>
<evidence type="ECO:0000256" key="1">
    <source>
        <dbReference type="SAM" id="MobiDB-lite"/>
    </source>
</evidence>
<evidence type="ECO:0008006" key="4">
    <source>
        <dbReference type="Google" id="ProtNLM"/>
    </source>
</evidence>